<dbReference type="PANTHER" id="PTHR23270:SF10">
    <property type="entry name" value="PROTEIN RRP5 HOMOLOG"/>
    <property type="match status" value="1"/>
</dbReference>
<keyword evidence="9" id="KW-1185">Reference proteome</keyword>
<feature type="domain" description="S1 motif" evidence="7">
    <location>
        <begin position="432"/>
        <end position="499"/>
    </location>
</feature>
<evidence type="ECO:0000259" key="7">
    <source>
        <dbReference type="PROSITE" id="PS50126"/>
    </source>
</evidence>
<gene>
    <name evidence="8" type="ORF">CEUTPL_LOCUS12384</name>
</gene>
<dbReference type="GO" id="GO:0032040">
    <property type="term" value="C:small-subunit processome"/>
    <property type="evidence" value="ECO:0007669"/>
    <property type="project" value="TreeGrafter"/>
</dbReference>
<keyword evidence="2" id="KW-0698">rRNA processing</keyword>
<dbReference type="SMART" id="SM00316">
    <property type="entry name" value="S1"/>
    <property type="match status" value="7"/>
</dbReference>
<feature type="domain" description="S1 motif" evidence="7">
    <location>
        <begin position="518"/>
        <end position="584"/>
    </location>
</feature>
<keyword evidence="5" id="KW-0802">TPR repeat</keyword>
<evidence type="ECO:0000256" key="3">
    <source>
        <dbReference type="ARBA" id="ARBA00022737"/>
    </source>
</evidence>
<feature type="domain" description="S1 motif" evidence="7">
    <location>
        <begin position="71"/>
        <end position="157"/>
    </location>
</feature>
<dbReference type="GO" id="GO:0003723">
    <property type="term" value="F:RNA binding"/>
    <property type="evidence" value="ECO:0007669"/>
    <property type="project" value="TreeGrafter"/>
</dbReference>
<feature type="region of interest" description="Disordered" evidence="6">
    <location>
        <begin position="1"/>
        <end position="46"/>
    </location>
</feature>
<keyword evidence="4" id="KW-0539">Nucleus</keyword>
<dbReference type="Gene3D" id="2.40.50.140">
    <property type="entry name" value="Nucleic acid-binding proteins"/>
    <property type="match status" value="4"/>
</dbReference>
<dbReference type="InterPro" id="IPR003029">
    <property type="entry name" value="S1_domain"/>
</dbReference>
<dbReference type="Gene3D" id="1.25.40.10">
    <property type="entry name" value="Tetratricopeptide repeat domain"/>
    <property type="match status" value="2"/>
</dbReference>
<evidence type="ECO:0000256" key="6">
    <source>
        <dbReference type="SAM" id="MobiDB-lite"/>
    </source>
</evidence>
<evidence type="ECO:0000256" key="4">
    <source>
        <dbReference type="ARBA" id="ARBA00023242"/>
    </source>
</evidence>
<dbReference type="InterPro" id="IPR057302">
    <property type="entry name" value="Rrp5_S1"/>
</dbReference>
<dbReference type="PROSITE" id="PS50126">
    <property type="entry name" value="S1"/>
    <property type="match status" value="5"/>
</dbReference>
<dbReference type="CDD" id="cd05693">
    <property type="entry name" value="S1_Rrp5_repeat_hs1_sc1"/>
    <property type="match status" value="1"/>
</dbReference>
<protein>
    <recommendedName>
        <fullName evidence="7">S1 motif domain-containing protein</fullName>
    </recommendedName>
</protein>
<dbReference type="PROSITE" id="PS50005">
    <property type="entry name" value="TPR"/>
    <property type="match status" value="1"/>
</dbReference>
<dbReference type="Pfam" id="PF23459">
    <property type="entry name" value="S1_RRP5"/>
    <property type="match status" value="1"/>
</dbReference>
<dbReference type="EMBL" id="OU892283">
    <property type="protein sequence ID" value="CAG9771962.1"/>
    <property type="molecule type" value="Genomic_DNA"/>
</dbReference>
<dbReference type="OrthoDB" id="412781at2759"/>
<reference evidence="8" key="1">
    <citation type="submission" date="2022-01" db="EMBL/GenBank/DDBJ databases">
        <authorList>
            <person name="King R."/>
        </authorList>
    </citation>
    <scope>NUCLEOTIDE SEQUENCE</scope>
</reference>
<dbReference type="Proteomes" id="UP001152799">
    <property type="component" value="Chromosome 7"/>
</dbReference>
<evidence type="ECO:0000256" key="5">
    <source>
        <dbReference type="PROSITE-ProRule" id="PRU00339"/>
    </source>
</evidence>
<evidence type="ECO:0000313" key="9">
    <source>
        <dbReference type="Proteomes" id="UP001152799"/>
    </source>
</evidence>
<comment type="subcellular location">
    <subcellularLocation>
        <location evidence="1">Nucleus</location>
        <location evidence="1">Nucleolus</location>
    </subcellularLocation>
</comment>
<evidence type="ECO:0000256" key="1">
    <source>
        <dbReference type="ARBA" id="ARBA00004604"/>
    </source>
</evidence>
<dbReference type="InterPro" id="IPR019734">
    <property type="entry name" value="TPR_rpt"/>
</dbReference>
<feature type="repeat" description="TPR" evidence="5">
    <location>
        <begin position="1203"/>
        <end position="1236"/>
    </location>
</feature>
<dbReference type="InterPro" id="IPR003107">
    <property type="entry name" value="HAT"/>
</dbReference>
<sequence>MTEEESFPRGGSVVRKRPPQENETLFSIAKPPKAKKSKKSKPLETAQTSDDIFQSVINIKGSLSYNKIQTGMVILGCIRNVSTFALEIELPGLCFATVPITSISDPFTKHLNKQLENDEPETTTILSKMFSIGQHIPAKIINIESKDSGTKVEATMNPREIYSTYNHNLFKKGSLVWGSINIAGDHGFEIDLGVKNTRAFLPLKNLQPDQDYSIGKPIWCVVHKFDNTATASTVRLSAKTEHLLKQETVDNLHLLIPSMKVEFYMDKIKPHGILGKISDNNFIGYVDENYLNKPLANYQEGRLISAYILYVEPTTDIVHLTLRLPLVQQTKPLDVNVGDILTAQVSKKLYNGLLFALLPTKLKAFVTNRRLLNTINKKDPKITEVLGQKYPITSKHQVRIIDYNHLSQLFICTPEQNVIKETVFAAQDLTPGQLCDVIVEDIKEEGIVVATGHIKGFVTNLHLSNNRYTANVKKKFKEGQKIKARVLSVTDQKVHFTLKPALLENDDCLTKMEDAQIGKKYIGVVSKVSDSGALVVFYDNVKGWISQKGMGKESTDPQKYFFVGQVVNIYVWRLEPTHMYLSLFQPQIKTSLPNIGGRYCGIVKSTNERGVNVQIENTKRRGFIPNAHLSCSINLCLSVKNALSVGDRVQDLMYVGGMKPQLFSRREALAMKSKRVNSLKNLDEGQIIRCFYQSTTDEGIYVVPLIYDFSEPVFINKKEINFKDFVEHQLLLARIKKLDLVNKQIILSIKPKEVFDGKVETTINLFTEYLNELTFLYQQAKKHKSTFVDFNPGDQVTCKIEKLGLQGGCVATLPNGAQAIAVPSLCPKTIKVGDLVIGTVLGHDYEKNFVDICLKTDICGRINPTQDGALTEVLPSGLAKKLLEKDGCVIALLNHPSGNKQLIYLPTRLHQNDLFDSCLEYYKEKKLKVCVCGRMKKFLIGMSKKLFLEMDKVANKKSKVDIVPHVVETKKKHEVEITQKKKTIEIEEMDSDSGIEPEEENNMEIASNHSITLPGISSFFSIPKVDAETQDTSSSEDEDDTPKEKKKKKLSPTERAELLRQEEERLTKIEKELADASRAPESADQFDRLLLAKPDSAELWAKYVALHIAATEIDKARAVAKKALDTINMTLTDEKFKIWIVLLNLENLFGTKESFDKTLEDALKFNDSLKVYLKAIEMLAENAKYSEMEEKIDKARVKHKQNATMWLEIGKTYYQIGKYKEARNCKDRALKSILDKKTQMNIIVRFAILEFKHGEPDQGSAIFETILTSDPKKINIWSTYVDQLVKKERLDEARQVLERAVCQRLPLKSMKSLFMKFRKFEEVHGTPASVDGVKQRAQEYVNKFEKRH</sequence>
<dbReference type="Pfam" id="PF23231">
    <property type="entry name" value="HAT_Syf1_CNRKL1_C"/>
    <property type="match status" value="1"/>
</dbReference>
<feature type="domain" description="S1 motif" evidence="7">
    <location>
        <begin position="173"/>
        <end position="239"/>
    </location>
</feature>
<dbReference type="InterPro" id="IPR011990">
    <property type="entry name" value="TPR-like_helical_dom_sf"/>
</dbReference>
<organism evidence="8 9">
    <name type="scientific">Ceutorhynchus assimilis</name>
    <name type="common">cabbage seed weevil</name>
    <dbReference type="NCBI Taxonomy" id="467358"/>
    <lineage>
        <taxon>Eukaryota</taxon>
        <taxon>Metazoa</taxon>
        <taxon>Ecdysozoa</taxon>
        <taxon>Arthropoda</taxon>
        <taxon>Hexapoda</taxon>
        <taxon>Insecta</taxon>
        <taxon>Pterygota</taxon>
        <taxon>Neoptera</taxon>
        <taxon>Endopterygota</taxon>
        <taxon>Coleoptera</taxon>
        <taxon>Polyphaga</taxon>
        <taxon>Cucujiformia</taxon>
        <taxon>Curculionidae</taxon>
        <taxon>Ceutorhynchinae</taxon>
        <taxon>Ceutorhynchus</taxon>
    </lineage>
</organism>
<dbReference type="SUPFAM" id="SSF50249">
    <property type="entry name" value="Nucleic acid-binding proteins"/>
    <property type="match status" value="4"/>
</dbReference>
<evidence type="ECO:0000313" key="8">
    <source>
        <dbReference type="EMBL" id="CAG9771962.1"/>
    </source>
</evidence>
<dbReference type="SMART" id="SM00386">
    <property type="entry name" value="HAT"/>
    <property type="match status" value="5"/>
</dbReference>
<dbReference type="PANTHER" id="PTHR23270">
    <property type="entry name" value="PROGRAMMED CELL DEATH PROTEIN 11 PRE-RRNA PROCESSING PROTEIN RRP5"/>
    <property type="match status" value="1"/>
</dbReference>
<proteinExistence type="predicted"/>
<dbReference type="GO" id="GO:0006364">
    <property type="term" value="P:rRNA processing"/>
    <property type="evidence" value="ECO:0007669"/>
    <property type="project" value="UniProtKB-KW"/>
</dbReference>
<name>A0A9N9MX19_9CUCU</name>
<feature type="domain" description="S1 motif" evidence="7">
    <location>
        <begin position="596"/>
        <end position="672"/>
    </location>
</feature>
<dbReference type="InterPro" id="IPR048059">
    <property type="entry name" value="Rrp5_S1_rpt_hs1_sc1"/>
</dbReference>
<dbReference type="InterPro" id="IPR055430">
    <property type="entry name" value="HAT_Syf1_CNRKL1_C"/>
</dbReference>
<keyword evidence="3" id="KW-0677">Repeat</keyword>
<feature type="region of interest" description="Disordered" evidence="6">
    <location>
        <begin position="1027"/>
        <end position="1059"/>
    </location>
</feature>
<dbReference type="SUPFAM" id="SSF48452">
    <property type="entry name" value="TPR-like"/>
    <property type="match status" value="2"/>
</dbReference>
<dbReference type="InterPro" id="IPR012340">
    <property type="entry name" value="NA-bd_OB-fold"/>
</dbReference>
<accession>A0A9N9MX19</accession>
<dbReference type="InterPro" id="IPR045209">
    <property type="entry name" value="Rrp5"/>
</dbReference>
<evidence type="ECO:0000256" key="2">
    <source>
        <dbReference type="ARBA" id="ARBA00022552"/>
    </source>
</evidence>